<dbReference type="InterPro" id="IPR018392">
    <property type="entry name" value="LysM"/>
</dbReference>
<accession>A0A1C0A8H8</accession>
<reference evidence="2 3" key="2">
    <citation type="submission" date="2016-08" db="EMBL/GenBank/DDBJ databases">
        <title>Orenia metallireducens sp. nov. strain Z6, a Novel Metal-reducing Firmicute from the Deep Subsurface.</title>
        <authorList>
            <person name="Maxim B.I."/>
            <person name="Kenneth K."/>
            <person name="Flynn T.M."/>
            <person name="Oloughlin E.J."/>
            <person name="Locke R.A."/>
            <person name="Weber J.R."/>
            <person name="Egan S.M."/>
            <person name="Mackie R.I."/>
            <person name="Cann I.K."/>
        </authorList>
    </citation>
    <scope>NUCLEOTIDE SEQUENCE [LARGE SCALE GENOMIC DNA]</scope>
    <source>
        <strain evidence="2 3">Z6</strain>
    </source>
</reference>
<keyword evidence="3" id="KW-1185">Reference proteome</keyword>
<dbReference type="InterPro" id="IPR036779">
    <property type="entry name" value="LysM_dom_sf"/>
</dbReference>
<dbReference type="Gene3D" id="3.10.350.10">
    <property type="entry name" value="LysM domain"/>
    <property type="match status" value="1"/>
</dbReference>
<evidence type="ECO:0000313" key="3">
    <source>
        <dbReference type="Proteomes" id="UP000093514"/>
    </source>
</evidence>
<dbReference type="Proteomes" id="UP000093514">
    <property type="component" value="Unassembled WGS sequence"/>
</dbReference>
<dbReference type="SMART" id="SM00257">
    <property type="entry name" value="LysM"/>
    <property type="match status" value="1"/>
</dbReference>
<dbReference type="EMBL" id="LWDV01000009">
    <property type="protein sequence ID" value="OCL26573.1"/>
    <property type="molecule type" value="Genomic_DNA"/>
</dbReference>
<organism evidence="2 3">
    <name type="scientific">Orenia metallireducens</name>
    <dbReference type="NCBI Taxonomy" id="1413210"/>
    <lineage>
        <taxon>Bacteria</taxon>
        <taxon>Bacillati</taxon>
        <taxon>Bacillota</taxon>
        <taxon>Clostridia</taxon>
        <taxon>Halanaerobiales</taxon>
        <taxon>Halobacteroidaceae</taxon>
        <taxon>Orenia</taxon>
    </lineage>
</organism>
<dbReference type="RefSeq" id="WP_068718537.1">
    <property type="nucleotide sequence ID" value="NZ_LWDV01000009.1"/>
</dbReference>
<dbReference type="Pfam" id="PF01476">
    <property type="entry name" value="LysM"/>
    <property type="match status" value="1"/>
</dbReference>
<name>A0A1C0A8H8_9FIRM</name>
<protein>
    <recommendedName>
        <fullName evidence="1">LysM domain-containing protein</fullName>
    </recommendedName>
</protein>
<reference evidence="3" key="1">
    <citation type="submission" date="2016-07" db="EMBL/GenBank/DDBJ databases">
        <authorList>
            <person name="Florea S."/>
            <person name="Webb J.S."/>
            <person name="Jaromczyk J."/>
            <person name="Schardl C.L."/>
        </authorList>
    </citation>
    <scope>NUCLEOTIDE SEQUENCE [LARGE SCALE GENOMIC DNA]</scope>
    <source>
        <strain evidence="3">Z6</strain>
    </source>
</reference>
<dbReference type="PANTHER" id="PTHR33734:SF22">
    <property type="entry name" value="MEMBRANE-BOUND LYTIC MUREIN TRANSGLYCOSYLASE D"/>
    <property type="match status" value="1"/>
</dbReference>
<comment type="caution">
    <text evidence="2">The sequence shown here is derived from an EMBL/GenBank/DDBJ whole genome shotgun (WGS) entry which is preliminary data.</text>
</comment>
<dbReference type="PANTHER" id="PTHR33734">
    <property type="entry name" value="LYSM DOMAIN-CONTAINING GPI-ANCHORED PROTEIN 2"/>
    <property type="match status" value="1"/>
</dbReference>
<dbReference type="PROSITE" id="PS51782">
    <property type="entry name" value="LYSM"/>
    <property type="match status" value="1"/>
</dbReference>
<dbReference type="AlphaFoldDB" id="A0A1C0A8H8"/>
<proteinExistence type="predicted"/>
<feature type="domain" description="LysM" evidence="1">
    <location>
        <begin position="21"/>
        <end position="65"/>
    </location>
</feature>
<evidence type="ECO:0000259" key="1">
    <source>
        <dbReference type="PROSITE" id="PS51782"/>
    </source>
</evidence>
<dbReference type="CDD" id="cd00118">
    <property type="entry name" value="LysM"/>
    <property type="match status" value="1"/>
</dbReference>
<dbReference type="SUPFAM" id="SSF54106">
    <property type="entry name" value="LysM domain"/>
    <property type="match status" value="1"/>
</dbReference>
<evidence type="ECO:0000313" key="2">
    <source>
        <dbReference type="EMBL" id="OCL26573.1"/>
    </source>
</evidence>
<gene>
    <name evidence="2" type="ORF">U472_11335</name>
</gene>
<sequence length="78" mass="9101">MGDYRRYQQPPRRGRCPRGAREYIVRAGDTFYSIAGYFNTTVDELMRLNPDINPDRLRAGQIICVPARGRRRGSCPYY</sequence>